<protein>
    <submittedName>
        <fullName evidence="2">Protein of unassigned function</fullName>
    </submittedName>
</protein>
<accession>A0A089P382</accession>
<reference evidence="2 3" key="1">
    <citation type="journal article" date="2014" name="PLoS ONE">
        <title>Genome Information of Methylobacterium oryzae, a Plant-Probiotic Methylotroph in the Phyllosphere.</title>
        <authorList>
            <person name="Kwak M.J."/>
            <person name="Jeong H."/>
            <person name="Madhaiyan M."/>
            <person name="Lee Y."/>
            <person name="Sa T.M."/>
            <person name="Oh T.K."/>
            <person name="Kim J.F."/>
        </authorList>
    </citation>
    <scope>NUCLEOTIDE SEQUENCE [LARGE SCALE GENOMIC DNA]</scope>
    <source>
        <strain evidence="2 3">CBMB20</strain>
    </source>
</reference>
<evidence type="ECO:0000256" key="1">
    <source>
        <dbReference type="SAM" id="MobiDB-lite"/>
    </source>
</evidence>
<sequence>MRGLTPAQEKQGFISLPAALRGQPRAIRHPADRASESL</sequence>
<dbReference type="AlphaFoldDB" id="A0A089P382"/>
<dbReference type="Proteomes" id="UP000029492">
    <property type="component" value="Chromosome"/>
</dbReference>
<dbReference type="KEGG" id="mor:MOC_4723"/>
<name>A0A089P382_9HYPH</name>
<gene>
    <name evidence="2" type="ORF">MOC_4723</name>
</gene>
<proteinExistence type="predicted"/>
<feature type="region of interest" description="Disordered" evidence="1">
    <location>
        <begin position="19"/>
        <end position="38"/>
    </location>
</feature>
<dbReference type="EMBL" id="CP003811">
    <property type="protein sequence ID" value="AIQ92478.1"/>
    <property type="molecule type" value="Genomic_DNA"/>
</dbReference>
<organism evidence="2 3">
    <name type="scientific">Methylobacterium oryzae CBMB20</name>
    <dbReference type="NCBI Taxonomy" id="693986"/>
    <lineage>
        <taxon>Bacteria</taxon>
        <taxon>Pseudomonadati</taxon>
        <taxon>Pseudomonadota</taxon>
        <taxon>Alphaproteobacteria</taxon>
        <taxon>Hyphomicrobiales</taxon>
        <taxon>Methylobacteriaceae</taxon>
        <taxon>Methylobacterium</taxon>
    </lineage>
</organism>
<dbReference type="HOGENOM" id="CLU_3330054_0_0_5"/>
<keyword evidence="3" id="KW-1185">Reference proteome</keyword>
<evidence type="ECO:0000313" key="3">
    <source>
        <dbReference type="Proteomes" id="UP000029492"/>
    </source>
</evidence>
<feature type="compositionally biased region" description="Basic and acidic residues" evidence="1">
    <location>
        <begin position="29"/>
        <end position="38"/>
    </location>
</feature>
<evidence type="ECO:0000313" key="2">
    <source>
        <dbReference type="EMBL" id="AIQ92478.1"/>
    </source>
</evidence>